<accession>A0ABR9HBU0</accession>
<comment type="caution">
    <text evidence="3">The sequence shown here is derived from an EMBL/GenBank/DDBJ whole genome shotgun (WGS) entry which is preliminary data.</text>
</comment>
<sequence length="59" mass="6015">MAVVSPLVIGFLLLVVAVIALVVTLVVVSARKKPDPPRSRGQAPYGQQPGPGSGPQGPE</sequence>
<name>A0ABR9HBU0_9ACTN</name>
<keyword evidence="4" id="KW-1185">Reference proteome</keyword>
<feature type="compositionally biased region" description="Gly residues" evidence="1">
    <location>
        <begin position="49"/>
        <end position="59"/>
    </location>
</feature>
<organism evidence="3 4">
    <name type="scientific">Nocardiopsis terrae</name>
    <dbReference type="NCBI Taxonomy" id="372655"/>
    <lineage>
        <taxon>Bacteria</taxon>
        <taxon>Bacillati</taxon>
        <taxon>Actinomycetota</taxon>
        <taxon>Actinomycetes</taxon>
        <taxon>Streptosporangiales</taxon>
        <taxon>Nocardiopsidaceae</taxon>
        <taxon>Nocardiopsis</taxon>
    </lineage>
</organism>
<protein>
    <submittedName>
        <fullName evidence="3">Uncharacterized protein</fullName>
    </submittedName>
</protein>
<feature type="transmembrane region" description="Helical" evidence="2">
    <location>
        <begin position="6"/>
        <end position="30"/>
    </location>
</feature>
<dbReference type="EMBL" id="JADBDY010000001">
    <property type="protein sequence ID" value="MBE1456489.1"/>
    <property type="molecule type" value="Genomic_DNA"/>
</dbReference>
<dbReference type="Proteomes" id="UP000598217">
    <property type="component" value="Unassembled WGS sequence"/>
</dbReference>
<reference evidence="3 4" key="1">
    <citation type="submission" date="2020-10" db="EMBL/GenBank/DDBJ databases">
        <title>Sequencing the genomes of 1000 actinobacteria strains.</title>
        <authorList>
            <person name="Klenk H.-P."/>
        </authorList>
    </citation>
    <scope>NUCLEOTIDE SEQUENCE [LARGE SCALE GENOMIC DNA]</scope>
    <source>
        <strain evidence="3 4">DSM 45157</strain>
    </source>
</reference>
<evidence type="ECO:0000256" key="2">
    <source>
        <dbReference type="SAM" id="Phobius"/>
    </source>
</evidence>
<gene>
    <name evidence="3" type="ORF">H4W79_000703</name>
</gene>
<keyword evidence="2" id="KW-0812">Transmembrane</keyword>
<evidence type="ECO:0000313" key="3">
    <source>
        <dbReference type="EMBL" id="MBE1456489.1"/>
    </source>
</evidence>
<keyword evidence="2" id="KW-1133">Transmembrane helix</keyword>
<keyword evidence="2" id="KW-0472">Membrane</keyword>
<dbReference type="RefSeq" id="WP_191268449.1">
    <property type="nucleotide sequence ID" value="NZ_BMXJ01000002.1"/>
</dbReference>
<proteinExistence type="predicted"/>
<evidence type="ECO:0000256" key="1">
    <source>
        <dbReference type="SAM" id="MobiDB-lite"/>
    </source>
</evidence>
<evidence type="ECO:0000313" key="4">
    <source>
        <dbReference type="Proteomes" id="UP000598217"/>
    </source>
</evidence>
<feature type="region of interest" description="Disordered" evidence="1">
    <location>
        <begin position="32"/>
        <end position="59"/>
    </location>
</feature>